<protein>
    <submittedName>
        <fullName evidence="1">Uncharacterized protein</fullName>
    </submittedName>
</protein>
<dbReference type="Proteomes" id="UP000828048">
    <property type="component" value="Chromosome 11"/>
</dbReference>
<dbReference type="EMBL" id="CM037161">
    <property type="protein sequence ID" value="KAH7853722.1"/>
    <property type="molecule type" value="Genomic_DNA"/>
</dbReference>
<name>A0ACB7YKL9_9ERIC</name>
<sequence length="106" mass="12131">MDPHVLIFPLPLQSPIKSMLNLAELLCLAGDISVTFLNTHHLHRRLLSCTNIHTHFSKYPQFRFETISDGLAEDHLRTADRVMDLFDGMEAVTKPLFREMWLTAAA</sequence>
<accession>A0ACB7YKL9</accession>
<keyword evidence="2" id="KW-1185">Reference proteome</keyword>
<organism evidence="1 2">
    <name type="scientific">Vaccinium darrowii</name>
    <dbReference type="NCBI Taxonomy" id="229202"/>
    <lineage>
        <taxon>Eukaryota</taxon>
        <taxon>Viridiplantae</taxon>
        <taxon>Streptophyta</taxon>
        <taxon>Embryophyta</taxon>
        <taxon>Tracheophyta</taxon>
        <taxon>Spermatophyta</taxon>
        <taxon>Magnoliopsida</taxon>
        <taxon>eudicotyledons</taxon>
        <taxon>Gunneridae</taxon>
        <taxon>Pentapetalae</taxon>
        <taxon>asterids</taxon>
        <taxon>Ericales</taxon>
        <taxon>Ericaceae</taxon>
        <taxon>Vaccinioideae</taxon>
        <taxon>Vaccinieae</taxon>
        <taxon>Vaccinium</taxon>
    </lineage>
</organism>
<evidence type="ECO:0000313" key="1">
    <source>
        <dbReference type="EMBL" id="KAH7853722.1"/>
    </source>
</evidence>
<evidence type="ECO:0000313" key="2">
    <source>
        <dbReference type="Proteomes" id="UP000828048"/>
    </source>
</evidence>
<comment type="caution">
    <text evidence="1">The sequence shown here is derived from an EMBL/GenBank/DDBJ whole genome shotgun (WGS) entry which is preliminary data.</text>
</comment>
<proteinExistence type="predicted"/>
<gene>
    <name evidence="1" type="ORF">Vadar_005921</name>
</gene>
<reference evidence="1 2" key="1">
    <citation type="journal article" date="2021" name="Hortic Res">
        <title>High-quality reference genome and annotation aids understanding of berry development for evergreen blueberry (Vaccinium darrowii).</title>
        <authorList>
            <person name="Yu J."/>
            <person name="Hulse-Kemp A.M."/>
            <person name="Babiker E."/>
            <person name="Staton M."/>
        </authorList>
    </citation>
    <scope>NUCLEOTIDE SEQUENCE [LARGE SCALE GENOMIC DNA]</scope>
    <source>
        <strain evidence="2">cv. NJ 8807/NJ 8810</strain>
        <tissue evidence="1">Young leaf</tissue>
    </source>
</reference>